<dbReference type="AlphaFoldDB" id="A0A135UGE6"/>
<proteinExistence type="predicted"/>
<name>A0A135UGE6_9PEZI</name>
<reference evidence="2 3" key="1">
    <citation type="submission" date="2014-02" db="EMBL/GenBank/DDBJ databases">
        <title>The genome sequence of Colletotrichum nymphaeae SA-01.</title>
        <authorList>
            <person name="Baroncelli R."/>
            <person name="Thon M.R."/>
        </authorList>
    </citation>
    <scope>NUCLEOTIDE SEQUENCE [LARGE SCALE GENOMIC DNA]</scope>
    <source>
        <strain evidence="2 3">SA-01</strain>
    </source>
</reference>
<protein>
    <submittedName>
        <fullName evidence="2">Uncharacterized protein</fullName>
    </submittedName>
</protein>
<evidence type="ECO:0000256" key="1">
    <source>
        <dbReference type="SAM" id="MobiDB-lite"/>
    </source>
</evidence>
<feature type="region of interest" description="Disordered" evidence="1">
    <location>
        <begin position="34"/>
        <end position="55"/>
    </location>
</feature>
<keyword evidence="3" id="KW-1185">Reference proteome</keyword>
<evidence type="ECO:0000313" key="3">
    <source>
        <dbReference type="Proteomes" id="UP000070054"/>
    </source>
</evidence>
<dbReference type="OrthoDB" id="4841717at2759"/>
<accession>A0A135UGE6</accession>
<dbReference type="EMBL" id="JEMN01000624">
    <property type="protein sequence ID" value="KXH59480.1"/>
    <property type="molecule type" value="Genomic_DNA"/>
</dbReference>
<feature type="compositionally biased region" description="Polar residues" evidence="1">
    <location>
        <begin position="37"/>
        <end position="53"/>
    </location>
</feature>
<dbReference type="Proteomes" id="UP000070054">
    <property type="component" value="Unassembled WGS sequence"/>
</dbReference>
<gene>
    <name evidence="2" type="ORF">CNYM01_12294</name>
</gene>
<sequence length="92" mass="9851">MLPGVDAGVDVLAGILRIGIRIVKDYGPGVPDFDNMTPMTSKASTNTSINTPQAEKESFKPAIWLSSSVEQAIPRDFVEYGSQMAGPVIIKN</sequence>
<comment type="caution">
    <text evidence="2">The sequence shown here is derived from an EMBL/GenBank/DDBJ whole genome shotgun (WGS) entry which is preliminary data.</text>
</comment>
<evidence type="ECO:0000313" key="2">
    <source>
        <dbReference type="EMBL" id="KXH59480.1"/>
    </source>
</evidence>
<organism evidence="2 3">
    <name type="scientific">Colletotrichum nymphaeae SA-01</name>
    <dbReference type="NCBI Taxonomy" id="1460502"/>
    <lineage>
        <taxon>Eukaryota</taxon>
        <taxon>Fungi</taxon>
        <taxon>Dikarya</taxon>
        <taxon>Ascomycota</taxon>
        <taxon>Pezizomycotina</taxon>
        <taxon>Sordariomycetes</taxon>
        <taxon>Hypocreomycetidae</taxon>
        <taxon>Glomerellales</taxon>
        <taxon>Glomerellaceae</taxon>
        <taxon>Colletotrichum</taxon>
        <taxon>Colletotrichum acutatum species complex</taxon>
    </lineage>
</organism>